<protein>
    <recommendedName>
        <fullName evidence="3">Chlorophyll a-b binding protein, chloroplastic</fullName>
    </recommendedName>
</protein>
<proteinExistence type="predicted"/>
<organism evidence="1 2">
    <name type="scientific">Brassica cretica</name>
    <name type="common">Mustard</name>
    <dbReference type="NCBI Taxonomy" id="69181"/>
    <lineage>
        <taxon>Eukaryota</taxon>
        <taxon>Viridiplantae</taxon>
        <taxon>Streptophyta</taxon>
        <taxon>Embryophyta</taxon>
        <taxon>Tracheophyta</taxon>
        <taxon>Spermatophyta</taxon>
        <taxon>Magnoliopsida</taxon>
        <taxon>eudicotyledons</taxon>
        <taxon>Gunneridae</taxon>
        <taxon>Pentapetalae</taxon>
        <taxon>rosids</taxon>
        <taxon>malvids</taxon>
        <taxon>Brassicales</taxon>
        <taxon>Brassicaceae</taxon>
        <taxon>Brassiceae</taxon>
        <taxon>Brassica</taxon>
    </lineage>
</organism>
<keyword evidence="2" id="KW-1185">Reference proteome</keyword>
<reference evidence="1 2" key="1">
    <citation type="journal article" date="2020" name="BMC Genomics">
        <title>Intraspecific diversification of the crop wild relative Brassica cretica Lam. using demographic model selection.</title>
        <authorList>
            <person name="Kioukis A."/>
            <person name="Michalopoulou V.A."/>
            <person name="Briers L."/>
            <person name="Pirintsos S."/>
            <person name="Studholme D.J."/>
            <person name="Pavlidis P."/>
            <person name="Sarris P.F."/>
        </authorList>
    </citation>
    <scope>NUCLEOTIDE SEQUENCE [LARGE SCALE GENOMIC DNA]</scope>
    <source>
        <strain evidence="2">cv. PFS-1207/04</strain>
    </source>
</reference>
<evidence type="ECO:0008006" key="3">
    <source>
        <dbReference type="Google" id="ProtNLM"/>
    </source>
</evidence>
<dbReference type="Proteomes" id="UP000266723">
    <property type="component" value="Unassembled WGS sequence"/>
</dbReference>
<evidence type="ECO:0000313" key="1">
    <source>
        <dbReference type="EMBL" id="KAF3546607.1"/>
    </source>
</evidence>
<accession>A0ABQ7C4T4</accession>
<evidence type="ECO:0000313" key="2">
    <source>
        <dbReference type="Proteomes" id="UP000266723"/>
    </source>
</evidence>
<comment type="caution">
    <text evidence="1">The sequence shown here is derived from an EMBL/GenBank/DDBJ whole genome shotgun (WGS) entry which is preliminary data.</text>
</comment>
<gene>
    <name evidence="1" type="ORF">DY000_02006301</name>
</gene>
<name>A0ABQ7C4T4_BRACR</name>
<dbReference type="EMBL" id="QGKV02000832">
    <property type="protein sequence ID" value="KAF3546607.1"/>
    <property type="molecule type" value="Genomic_DNA"/>
</dbReference>
<sequence length="58" mass="6316">MSILKKAWIPHTIWAVQGEKALADGTRTARSFQLGRAGRVVDPARPSAEPDWINSSNG</sequence>